<evidence type="ECO:0000256" key="3">
    <source>
        <dbReference type="ARBA" id="ARBA00006958"/>
    </source>
</evidence>
<evidence type="ECO:0000256" key="5">
    <source>
        <dbReference type="ARBA" id="ARBA00022723"/>
    </source>
</evidence>
<dbReference type="GO" id="GO:0016787">
    <property type="term" value="F:hydrolase activity"/>
    <property type="evidence" value="ECO:0007669"/>
    <property type="project" value="UniProtKB-KW"/>
</dbReference>
<dbReference type="InterPro" id="IPR045249">
    <property type="entry name" value="HARBI1-like"/>
</dbReference>
<gene>
    <name evidence="11" type="primary">LOC113499953</name>
</gene>
<dbReference type="GeneID" id="113499953"/>
<dbReference type="OrthoDB" id="2668416at2759"/>
<evidence type="ECO:0000313" key="11">
    <source>
        <dbReference type="RefSeq" id="XP_026736364.1"/>
    </source>
</evidence>
<dbReference type="Proteomes" id="UP000322000">
    <property type="component" value="Chromosome 13"/>
</dbReference>
<evidence type="ECO:0000256" key="4">
    <source>
        <dbReference type="ARBA" id="ARBA00022722"/>
    </source>
</evidence>
<evidence type="ECO:0000256" key="2">
    <source>
        <dbReference type="ARBA" id="ARBA00004123"/>
    </source>
</evidence>
<keyword evidence="7" id="KW-0539">Nucleus</keyword>
<sequence>MDSDEEALLLLLLLRRRRRRRRQKRKFWVHPILQLREQRGQFHHLFMELRSDEEKFFNYFRMSMSSFDELYNILKSHIKREDTIMRRSIQPEERLAVTLRYLATGCTFMDLQYSFRIASTTIGKIVRDVCRNIWIHMKDMCMEQLTEDKWKDIINGFKKNAKFPNCLGAVDGKHIRIIQPAQSGSSYYNYKKYFSIILLAVCDSNYMFTFVDIGSYGRHADSTIFEESCLYKMLQEKKLNIPPPSAISQNGPLLPNVFIGDEAFSWQENLMRPYGGKNLPEKKKILTIGYHVRGDILNARLAYLLINGGSFIDHLTSMLISQWI</sequence>
<keyword evidence="4" id="KW-0540">Nuclease</keyword>
<evidence type="ECO:0000313" key="10">
    <source>
        <dbReference type="Proteomes" id="UP000322000"/>
    </source>
</evidence>
<organism evidence="10 11">
    <name type="scientific">Trichoplusia ni</name>
    <name type="common">Cabbage looper</name>
    <dbReference type="NCBI Taxonomy" id="7111"/>
    <lineage>
        <taxon>Eukaryota</taxon>
        <taxon>Metazoa</taxon>
        <taxon>Ecdysozoa</taxon>
        <taxon>Arthropoda</taxon>
        <taxon>Hexapoda</taxon>
        <taxon>Insecta</taxon>
        <taxon>Pterygota</taxon>
        <taxon>Neoptera</taxon>
        <taxon>Endopterygota</taxon>
        <taxon>Lepidoptera</taxon>
        <taxon>Glossata</taxon>
        <taxon>Ditrysia</taxon>
        <taxon>Noctuoidea</taxon>
        <taxon>Noctuidae</taxon>
        <taxon>Plusiinae</taxon>
        <taxon>Trichoplusia</taxon>
    </lineage>
</organism>
<evidence type="ECO:0000256" key="1">
    <source>
        <dbReference type="ARBA" id="ARBA00001968"/>
    </source>
</evidence>
<keyword evidence="6" id="KW-0378">Hydrolase</keyword>
<dbReference type="InterPro" id="IPR027806">
    <property type="entry name" value="HARBI1_dom"/>
</dbReference>
<evidence type="ECO:0000259" key="9">
    <source>
        <dbReference type="Pfam" id="PF26138"/>
    </source>
</evidence>
<keyword evidence="5" id="KW-0479">Metal-binding</keyword>
<dbReference type="PANTHER" id="PTHR22930">
    <property type="match status" value="1"/>
</dbReference>
<name>A0A7E5W6W5_TRINI</name>
<dbReference type="AlphaFoldDB" id="A0A7E5W6W5"/>
<feature type="domain" description="DDE Tnp4" evidence="8">
    <location>
        <begin position="170"/>
        <end position="284"/>
    </location>
</feature>
<dbReference type="KEGG" id="tnl:113499953"/>
<reference evidence="11" key="1">
    <citation type="submission" date="2025-08" db="UniProtKB">
        <authorList>
            <consortium name="RefSeq"/>
        </authorList>
    </citation>
    <scope>IDENTIFICATION</scope>
</reference>
<dbReference type="GO" id="GO:0005634">
    <property type="term" value="C:nucleus"/>
    <property type="evidence" value="ECO:0007669"/>
    <property type="project" value="UniProtKB-SubCell"/>
</dbReference>
<comment type="cofactor">
    <cofactor evidence="1">
        <name>a divalent metal cation</name>
        <dbReference type="ChEBI" id="CHEBI:60240"/>
    </cofactor>
</comment>
<dbReference type="InterPro" id="IPR058353">
    <property type="entry name" value="DUF8040"/>
</dbReference>
<dbReference type="Pfam" id="PF13359">
    <property type="entry name" value="DDE_Tnp_4"/>
    <property type="match status" value="1"/>
</dbReference>
<feature type="domain" description="DUF8040" evidence="9">
    <location>
        <begin position="49"/>
        <end position="133"/>
    </location>
</feature>
<keyword evidence="10" id="KW-1185">Reference proteome</keyword>
<accession>A0A7E5W6W5</accession>
<protein>
    <submittedName>
        <fullName evidence="11">Protein ALP1-like</fullName>
    </submittedName>
</protein>
<comment type="similarity">
    <text evidence="3">Belongs to the HARBI1 family.</text>
</comment>
<dbReference type="GO" id="GO:0004518">
    <property type="term" value="F:nuclease activity"/>
    <property type="evidence" value="ECO:0007669"/>
    <property type="project" value="UniProtKB-KW"/>
</dbReference>
<evidence type="ECO:0000256" key="6">
    <source>
        <dbReference type="ARBA" id="ARBA00022801"/>
    </source>
</evidence>
<dbReference type="RefSeq" id="XP_026736364.1">
    <property type="nucleotide sequence ID" value="XM_026880563.1"/>
</dbReference>
<evidence type="ECO:0000259" key="8">
    <source>
        <dbReference type="Pfam" id="PF13359"/>
    </source>
</evidence>
<dbReference type="PANTHER" id="PTHR22930:SF269">
    <property type="entry name" value="NUCLEASE HARBI1-LIKE PROTEIN"/>
    <property type="match status" value="1"/>
</dbReference>
<dbReference type="InParanoid" id="A0A7E5W6W5"/>
<proteinExistence type="inferred from homology"/>
<dbReference type="GO" id="GO:0046872">
    <property type="term" value="F:metal ion binding"/>
    <property type="evidence" value="ECO:0007669"/>
    <property type="project" value="UniProtKB-KW"/>
</dbReference>
<comment type="subcellular location">
    <subcellularLocation>
        <location evidence="2">Nucleus</location>
    </subcellularLocation>
</comment>
<dbReference type="Pfam" id="PF26138">
    <property type="entry name" value="DUF8040"/>
    <property type="match status" value="1"/>
</dbReference>
<evidence type="ECO:0000256" key="7">
    <source>
        <dbReference type="ARBA" id="ARBA00023242"/>
    </source>
</evidence>